<proteinExistence type="predicted"/>
<organism evidence="2 3">
    <name type="scientific">Oryza meyeriana var. granulata</name>
    <dbReference type="NCBI Taxonomy" id="110450"/>
    <lineage>
        <taxon>Eukaryota</taxon>
        <taxon>Viridiplantae</taxon>
        <taxon>Streptophyta</taxon>
        <taxon>Embryophyta</taxon>
        <taxon>Tracheophyta</taxon>
        <taxon>Spermatophyta</taxon>
        <taxon>Magnoliopsida</taxon>
        <taxon>Liliopsida</taxon>
        <taxon>Poales</taxon>
        <taxon>Poaceae</taxon>
        <taxon>BOP clade</taxon>
        <taxon>Oryzoideae</taxon>
        <taxon>Oryzeae</taxon>
        <taxon>Oryzinae</taxon>
        <taxon>Oryza</taxon>
        <taxon>Oryza meyeriana</taxon>
    </lineage>
</organism>
<accession>A0A6G1CPZ1</accession>
<gene>
    <name evidence="2" type="ORF">E2562_014465</name>
</gene>
<protein>
    <submittedName>
        <fullName evidence="2">Uncharacterized protein</fullName>
    </submittedName>
</protein>
<dbReference type="Proteomes" id="UP000479710">
    <property type="component" value="Unassembled WGS sequence"/>
</dbReference>
<dbReference type="EMBL" id="SPHZ02000008">
    <property type="protein sequence ID" value="KAF0902226.1"/>
    <property type="molecule type" value="Genomic_DNA"/>
</dbReference>
<reference evidence="2 3" key="1">
    <citation type="submission" date="2019-11" db="EMBL/GenBank/DDBJ databases">
        <title>Whole genome sequence of Oryza granulata.</title>
        <authorList>
            <person name="Li W."/>
        </authorList>
    </citation>
    <scope>NUCLEOTIDE SEQUENCE [LARGE SCALE GENOMIC DNA]</scope>
    <source>
        <strain evidence="3">cv. Menghai</strain>
        <tissue evidence="2">Leaf</tissue>
    </source>
</reference>
<dbReference type="AlphaFoldDB" id="A0A6G1CPZ1"/>
<feature type="compositionally biased region" description="Basic and acidic residues" evidence="1">
    <location>
        <begin position="1"/>
        <end position="20"/>
    </location>
</feature>
<sequence length="86" mass="9888">MRAEQEIGRRRGRGGEDGTRRLPWASAMPAIVGVHALMAPPLELRRRRQQPNTCARVERRGGWRWRTGGDRRQRLASSRWLLGSCI</sequence>
<evidence type="ECO:0000313" key="2">
    <source>
        <dbReference type="EMBL" id="KAF0902226.1"/>
    </source>
</evidence>
<evidence type="ECO:0000313" key="3">
    <source>
        <dbReference type="Proteomes" id="UP000479710"/>
    </source>
</evidence>
<name>A0A6G1CPZ1_9ORYZ</name>
<keyword evidence="3" id="KW-1185">Reference proteome</keyword>
<comment type="caution">
    <text evidence="2">The sequence shown here is derived from an EMBL/GenBank/DDBJ whole genome shotgun (WGS) entry which is preliminary data.</text>
</comment>
<evidence type="ECO:0000256" key="1">
    <source>
        <dbReference type="SAM" id="MobiDB-lite"/>
    </source>
</evidence>
<feature type="region of interest" description="Disordered" evidence="1">
    <location>
        <begin position="1"/>
        <end position="22"/>
    </location>
</feature>